<keyword evidence="1" id="KW-0812">Transmembrane</keyword>
<dbReference type="AlphaFoldDB" id="A0AAU7LLK2"/>
<keyword evidence="1" id="KW-1133">Transmembrane helix</keyword>
<sequence>MALFKPSTGTVSSKFVARLEAVIWILIYGGLLALILGLWAAPMDDDTGWSLMAGGGLAAVLGVVLIYVRSRINTEP</sequence>
<gene>
    <name evidence="2" type="ORF">ABLV49_11180</name>
</gene>
<dbReference type="RefSeq" id="WP_349276485.1">
    <property type="nucleotide sequence ID" value="NZ_CBCSCU010000020.1"/>
</dbReference>
<accession>A0AAU7LLK2</accession>
<dbReference type="EMBL" id="CP157675">
    <property type="protein sequence ID" value="XBP68492.1"/>
    <property type="molecule type" value="Genomic_DNA"/>
</dbReference>
<reference evidence="2" key="1">
    <citation type="submission" date="2024-05" db="EMBL/GenBank/DDBJ databases">
        <authorList>
            <person name="Bunk B."/>
            <person name="Swiderski J."/>
            <person name="Sproer C."/>
            <person name="Thiel V."/>
        </authorList>
    </citation>
    <scope>NUCLEOTIDE SEQUENCE</scope>
    <source>
        <strain evidence="2">DSM 17735</strain>
    </source>
</reference>
<keyword evidence="1" id="KW-0472">Membrane</keyword>
<protein>
    <submittedName>
        <fullName evidence="2">Uncharacterized protein</fullName>
    </submittedName>
</protein>
<name>A0AAU7LLK2_9BURK</name>
<organism evidence="2">
    <name type="scientific">Polaromonas hydrogenivorans</name>
    <dbReference type="NCBI Taxonomy" id="335476"/>
    <lineage>
        <taxon>Bacteria</taxon>
        <taxon>Pseudomonadati</taxon>
        <taxon>Pseudomonadota</taxon>
        <taxon>Betaproteobacteria</taxon>
        <taxon>Burkholderiales</taxon>
        <taxon>Comamonadaceae</taxon>
        <taxon>Polaromonas</taxon>
    </lineage>
</organism>
<evidence type="ECO:0000256" key="1">
    <source>
        <dbReference type="SAM" id="Phobius"/>
    </source>
</evidence>
<feature type="transmembrane region" description="Helical" evidence="1">
    <location>
        <begin position="21"/>
        <end position="41"/>
    </location>
</feature>
<evidence type="ECO:0000313" key="2">
    <source>
        <dbReference type="EMBL" id="XBP68492.1"/>
    </source>
</evidence>
<feature type="transmembrane region" description="Helical" evidence="1">
    <location>
        <begin position="47"/>
        <end position="68"/>
    </location>
</feature>
<proteinExistence type="predicted"/>